<dbReference type="SUPFAM" id="SSF75500">
    <property type="entry name" value="Putative transcriptional regulator TM1602, C-terminal domain"/>
    <property type="match status" value="1"/>
</dbReference>
<comment type="caution">
    <text evidence="2">The sequence shown here is derived from an EMBL/GenBank/DDBJ whole genome shotgun (WGS) entry which is preliminary data.</text>
</comment>
<dbReference type="InterPro" id="IPR004173">
    <property type="entry name" value="3H_domain"/>
</dbReference>
<dbReference type="RefSeq" id="WP_340222307.1">
    <property type="nucleotide sequence ID" value="NZ_JAXUHJ010000003.1"/>
</dbReference>
<dbReference type="InterPro" id="IPR035922">
    <property type="entry name" value="3H_dom_sf"/>
</dbReference>
<dbReference type="EMBL" id="JAXUHJ010000003">
    <property type="protein sequence ID" value="MEJ8542077.1"/>
    <property type="molecule type" value="Genomic_DNA"/>
</dbReference>
<dbReference type="Proteomes" id="UP001369247">
    <property type="component" value="Unassembled WGS sequence"/>
</dbReference>
<evidence type="ECO:0000313" key="3">
    <source>
        <dbReference type="Proteomes" id="UP001369247"/>
    </source>
</evidence>
<evidence type="ECO:0000259" key="1">
    <source>
        <dbReference type="Pfam" id="PF02829"/>
    </source>
</evidence>
<gene>
    <name evidence="2" type="ORF">U2150_01035</name>
</gene>
<accession>A0ABU8TSR5</accession>
<organism evidence="2 3">
    <name type="scientific">Methanothermobacter wolfeii</name>
    <name type="common">Methanobacterium wolfei</name>
    <dbReference type="NCBI Taxonomy" id="145261"/>
    <lineage>
        <taxon>Archaea</taxon>
        <taxon>Methanobacteriati</taxon>
        <taxon>Methanobacteriota</taxon>
        <taxon>Methanomada group</taxon>
        <taxon>Methanobacteria</taxon>
        <taxon>Methanobacteriales</taxon>
        <taxon>Methanobacteriaceae</taxon>
        <taxon>Methanothermobacter</taxon>
    </lineage>
</organism>
<dbReference type="Pfam" id="PF02829">
    <property type="entry name" value="3H"/>
    <property type="match status" value="1"/>
</dbReference>
<reference evidence="2 3" key="1">
    <citation type="submission" date="2023-12" db="EMBL/GenBank/DDBJ databases">
        <title>Phenotypic and Genomic Characterization of Methanothermobacter wolfeii Strain BSEL, a CO2-Capturing Archaeon with Minimal Nutrient Requirements.</title>
        <authorList>
            <person name="Ale Enriquez F."/>
            <person name="Ahring B.K."/>
        </authorList>
    </citation>
    <scope>NUCLEOTIDE SEQUENCE [LARGE SCALE GENOMIC DNA]</scope>
    <source>
        <strain evidence="2 3">BSEL-1</strain>
    </source>
</reference>
<feature type="domain" description="3H" evidence="1">
    <location>
        <begin position="12"/>
        <end position="82"/>
    </location>
</feature>
<name>A0ABU8TSR5_METWO</name>
<proteinExistence type="predicted"/>
<keyword evidence="3" id="KW-1185">Reference proteome</keyword>
<protein>
    <submittedName>
        <fullName evidence="2">3H domain-containing protein</fullName>
    </submittedName>
</protein>
<dbReference type="Gene3D" id="3.30.1340.20">
    <property type="entry name" value="3H domain"/>
    <property type="match status" value="1"/>
</dbReference>
<sequence length="84" mass="9645">MHPGGHRVPSSRVQGTLIRKIGVSSREEVERFLRSLEEDRNRKASLTRIYESVSGIHSHWISGPDRESLNRALDELKREGILRV</sequence>
<evidence type="ECO:0000313" key="2">
    <source>
        <dbReference type="EMBL" id="MEJ8542077.1"/>
    </source>
</evidence>